<accession>G0VBV3</accession>
<dbReference type="GeneID" id="96901989"/>
<dbReference type="Proteomes" id="UP000001640">
    <property type="component" value="Chromosome 2"/>
</dbReference>
<dbReference type="PANTHER" id="PTHR31758:SF2">
    <property type="entry name" value="BTB_POZ DOMAIN-CONTAINING PROTEIN YLR108C"/>
    <property type="match status" value="1"/>
</dbReference>
<dbReference type="PANTHER" id="PTHR31758">
    <property type="entry name" value="BTB/POZ DOMAIN-CONTAINING PROTEIN YLR108C"/>
    <property type="match status" value="1"/>
</dbReference>
<feature type="domain" description="BTB" evidence="1">
    <location>
        <begin position="26"/>
        <end position="142"/>
    </location>
</feature>
<reference key="2">
    <citation type="submission" date="2011-08" db="EMBL/GenBank/DDBJ databases">
        <title>Genome sequence of Naumovozyma castellii.</title>
        <authorList>
            <person name="Gordon J.L."/>
            <person name="Armisen D."/>
            <person name="Proux-Wera E."/>
            <person name="OhEigeartaigh S.S."/>
            <person name="Byrne K.P."/>
            <person name="Wolfe K.H."/>
        </authorList>
    </citation>
    <scope>NUCLEOTIDE SEQUENCE</scope>
    <source>
        <strain>Type strain:CBS 4309</strain>
    </source>
</reference>
<dbReference type="InParanoid" id="G0VBV3"/>
<evidence type="ECO:0000313" key="2">
    <source>
        <dbReference type="EMBL" id="CCC68429.1"/>
    </source>
</evidence>
<dbReference type="FunCoup" id="G0VBV3">
    <property type="interactions" value="18"/>
</dbReference>
<dbReference type="Gene3D" id="3.30.710.10">
    <property type="entry name" value="Potassium Channel Kv1.1, Chain A"/>
    <property type="match status" value="2"/>
</dbReference>
<dbReference type="InterPro" id="IPR011333">
    <property type="entry name" value="SKP1/BTB/POZ_sf"/>
</dbReference>
<dbReference type="KEGG" id="ncs:NCAS_0B03450"/>
<evidence type="ECO:0000313" key="3">
    <source>
        <dbReference type="Proteomes" id="UP000001640"/>
    </source>
</evidence>
<reference evidence="2 3" key="1">
    <citation type="journal article" date="2011" name="Proc. Natl. Acad. Sci. U.S.A.">
        <title>Evolutionary erosion of yeast sex chromosomes by mating-type switching accidents.</title>
        <authorList>
            <person name="Gordon J.L."/>
            <person name="Armisen D."/>
            <person name="Proux-Wera E."/>
            <person name="Oheigeartaigh S.S."/>
            <person name="Byrne K.P."/>
            <person name="Wolfe K.H."/>
        </authorList>
    </citation>
    <scope>NUCLEOTIDE SEQUENCE [LARGE SCALE GENOMIC DNA]</scope>
    <source>
        <strain evidence="3">ATCC 76901 / BCRC 22586 / CBS 4309 / NBRC 1992 / NRRL Y-12630</strain>
    </source>
</reference>
<dbReference type="SMART" id="SM00225">
    <property type="entry name" value="BTB"/>
    <property type="match status" value="1"/>
</dbReference>
<keyword evidence="3" id="KW-1185">Reference proteome</keyword>
<dbReference type="OrthoDB" id="2414723at2759"/>
<proteinExistence type="predicted"/>
<dbReference type="STRING" id="1064592.G0VBV3"/>
<dbReference type="RefSeq" id="XP_003674803.1">
    <property type="nucleotide sequence ID" value="XM_003674755.1"/>
</dbReference>
<dbReference type="SUPFAM" id="SSF54695">
    <property type="entry name" value="POZ domain"/>
    <property type="match status" value="2"/>
</dbReference>
<gene>
    <name evidence="2" type="primary">NCAS0B03450</name>
    <name evidence="2" type="ordered locus">NCAS_0B03450</name>
</gene>
<dbReference type="OMA" id="QYTMLFA"/>
<protein>
    <recommendedName>
        <fullName evidence="1">BTB domain-containing protein</fullName>
    </recommendedName>
</protein>
<dbReference type="HOGENOM" id="CLU_017395_2_1_1"/>
<dbReference type="EMBL" id="HE576753">
    <property type="protein sequence ID" value="CCC68429.1"/>
    <property type="molecule type" value="Genomic_DNA"/>
</dbReference>
<name>G0VBV3_NAUCA</name>
<sequence length="505" mass="57736">MSNSNSPIILEGHFDPNIPQILPHDKMYKIQIGNKLFRISGASLSSDGPSYFTNYFSKLSESKKKRLDTDSSGKPSHEPATVNEILFIDRSADIFELIYQHLQGYFIDIKDERQYTMLFADALYYNLPRLRSILKEIDYYFTNVGGTSFKIAKNLFRRKGDSPNYFEMTSNSLYLDVEQLIVSRKLLRPPPHSPPYIPRSAEYLTDILALLGGASLNLDDERRESLLKECRYYRLLNLEQTLIKHRIQFNPMTNHEEIYINLKDMSKKSVKAPPMQDTSNLTDCFDGSSESGCLQLINNDSPEPATKKLKTNFSPQLWRILSYKRPFIDEYARDLIFQISTNECTLLFNKEKGLIHIDIIGETARRFITIFANILASNEIDLEKYKVILPTPNGINAIIKPDDKDTSQTTTQTHLVLPTCISKCDLQVNGSKCSSVRSLINDCNRNDQIIDFSDMSLLKHSLGLKLHILKIQCKLGINCGKLMLIAQKVDSFTGVQEYSKSVEYL</sequence>
<dbReference type="eggNOG" id="ENOG502QRM9">
    <property type="taxonomic scope" value="Eukaryota"/>
</dbReference>
<dbReference type="AlphaFoldDB" id="G0VBV3"/>
<organism evidence="2 3">
    <name type="scientific">Naumovozyma castellii</name>
    <name type="common">Yeast</name>
    <name type="synonym">Saccharomyces castellii</name>
    <dbReference type="NCBI Taxonomy" id="27288"/>
    <lineage>
        <taxon>Eukaryota</taxon>
        <taxon>Fungi</taxon>
        <taxon>Dikarya</taxon>
        <taxon>Ascomycota</taxon>
        <taxon>Saccharomycotina</taxon>
        <taxon>Saccharomycetes</taxon>
        <taxon>Saccharomycetales</taxon>
        <taxon>Saccharomycetaceae</taxon>
        <taxon>Naumovozyma</taxon>
    </lineage>
</organism>
<dbReference type="InterPro" id="IPR000210">
    <property type="entry name" value="BTB/POZ_dom"/>
</dbReference>
<evidence type="ECO:0000259" key="1">
    <source>
        <dbReference type="SMART" id="SM00225"/>
    </source>
</evidence>